<feature type="domain" description="DNA primase/polymerase bifunctional N-terminal" evidence="1">
    <location>
        <begin position="13"/>
        <end position="165"/>
    </location>
</feature>
<dbReference type="Pfam" id="PF09250">
    <property type="entry name" value="Prim-Pol"/>
    <property type="match status" value="1"/>
</dbReference>
<comment type="caution">
    <text evidence="2">The sequence shown here is derived from an EMBL/GenBank/DDBJ whole genome shotgun (WGS) entry which is preliminary data.</text>
</comment>
<evidence type="ECO:0000313" key="3">
    <source>
        <dbReference type="Proteomes" id="UP000664771"/>
    </source>
</evidence>
<dbReference type="SMART" id="SM00943">
    <property type="entry name" value="Prim-Pol"/>
    <property type="match status" value="1"/>
</dbReference>
<reference evidence="2 3" key="1">
    <citation type="submission" date="2021-03" db="EMBL/GenBank/DDBJ databases">
        <title>The complete genome sequence of Acetobacter sacchari TBRC 11175.</title>
        <authorList>
            <person name="Charoenyingcharoen P."/>
            <person name="Yukphan P."/>
        </authorList>
    </citation>
    <scope>NUCLEOTIDE SEQUENCE [LARGE SCALE GENOMIC DNA]</scope>
    <source>
        <strain evidence="2 3">TBRC 11175</strain>
    </source>
</reference>
<name>A0ABS3M0W9_9PROT</name>
<gene>
    <name evidence="2" type="ORF">J2D73_18615</name>
</gene>
<dbReference type="InterPro" id="IPR015330">
    <property type="entry name" value="DNA_primase/pol_bifunc_N"/>
</dbReference>
<dbReference type="EMBL" id="JAFVMF010000030">
    <property type="protein sequence ID" value="MBO1361799.1"/>
    <property type="molecule type" value="Genomic_DNA"/>
</dbReference>
<evidence type="ECO:0000259" key="1">
    <source>
        <dbReference type="SMART" id="SM00943"/>
    </source>
</evidence>
<proteinExistence type="predicted"/>
<protein>
    <submittedName>
        <fullName evidence="2">Bifunctional DNA primase/polymerase</fullName>
    </submittedName>
</protein>
<keyword evidence="3" id="KW-1185">Reference proteome</keyword>
<dbReference type="Proteomes" id="UP000664771">
    <property type="component" value="Unassembled WGS sequence"/>
</dbReference>
<organism evidence="2 3">
    <name type="scientific">Acetobacter sacchari</name>
    <dbReference type="NCBI Taxonomy" id="2661687"/>
    <lineage>
        <taxon>Bacteria</taxon>
        <taxon>Pseudomonadati</taxon>
        <taxon>Pseudomonadota</taxon>
        <taxon>Alphaproteobacteria</taxon>
        <taxon>Acetobacterales</taxon>
        <taxon>Acetobacteraceae</taxon>
        <taxon>Acetobacter</taxon>
    </lineage>
</organism>
<sequence>MRPLTPNEALECAIQLARGGLHVFPCNTKKMPSWPKSKGGKGFHDATTDVGALTDIWRAWPGSLIGVRTGAASDLSVLDLDLQHETAREWVDQFGDLLGSYRTNLTRSGGKHVLFRHAEGVTNSAGKIAKNVDVRGEGGYIIWWPACGLGQINADEPLVEFPKWLSALGKKEERRERREEKPKKLTDRYVGSAIERAYETVAMAPEGQRNDTLNRQTYSLARFIHDGALSSADVIHAMSAAGSIAGLDDREIEATINSALRARSLNNG</sequence>
<dbReference type="CDD" id="cd04859">
    <property type="entry name" value="Prim_Pol"/>
    <property type="match status" value="1"/>
</dbReference>
<dbReference type="SUPFAM" id="SSF56747">
    <property type="entry name" value="Prim-pol domain"/>
    <property type="match status" value="1"/>
</dbReference>
<dbReference type="RefSeq" id="WP_207883790.1">
    <property type="nucleotide sequence ID" value="NZ_JAFVMF010000030.1"/>
</dbReference>
<accession>A0ABS3M0W9</accession>
<evidence type="ECO:0000313" key="2">
    <source>
        <dbReference type="EMBL" id="MBO1361799.1"/>
    </source>
</evidence>